<dbReference type="SUPFAM" id="SSF53300">
    <property type="entry name" value="vWA-like"/>
    <property type="match status" value="1"/>
</dbReference>
<dbReference type="Gene3D" id="3.90.70.10">
    <property type="entry name" value="Cysteine proteinases"/>
    <property type="match status" value="1"/>
</dbReference>
<dbReference type="InterPro" id="IPR036465">
    <property type="entry name" value="vWFA_dom_sf"/>
</dbReference>
<comment type="caution">
    <text evidence="1">The sequence shown here is derived from an EMBL/GenBank/DDBJ whole genome shotgun (WGS) entry which is preliminary data.</text>
</comment>
<keyword evidence="2" id="KW-1185">Reference proteome</keyword>
<evidence type="ECO:0000313" key="2">
    <source>
        <dbReference type="Proteomes" id="UP000766486"/>
    </source>
</evidence>
<gene>
    <name evidence="1" type="ORF">CLO192961_LOCUS59576</name>
</gene>
<evidence type="ECO:0008006" key="3">
    <source>
        <dbReference type="Google" id="ProtNLM"/>
    </source>
</evidence>
<name>A0ABY6TTX2_BIOOC</name>
<dbReference type="Gene3D" id="3.40.50.410">
    <property type="entry name" value="von Willebrand factor, type A domain"/>
    <property type="match status" value="1"/>
</dbReference>
<dbReference type="Proteomes" id="UP000766486">
    <property type="component" value="Unassembled WGS sequence"/>
</dbReference>
<dbReference type="InterPro" id="IPR038765">
    <property type="entry name" value="Papain-like_cys_pep_sf"/>
</dbReference>
<reference evidence="1 2" key="1">
    <citation type="submission" date="2019-06" db="EMBL/GenBank/DDBJ databases">
        <authorList>
            <person name="Broberg M."/>
        </authorList>
    </citation>
    <scope>NUCLEOTIDE SEQUENCE [LARGE SCALE GENOMIC DNA]</scope>
</reference>
<accession>A0ABY6TTX2</accession>
<protein>
    <recommendedName>
        <fullName evidence="3">VWFA domain-containing protein</fullName>
    </recommendedName>
</protein>
<dbReference type="EMBL" id="CABFNS010000430">
    <property type="protein sequence ID" value="VUC21636.1"/>
    <property type="molecule type" value="Genomic_DNA"/>
</dbReference>
<evidence type="ECO:0000313" key="1">
    <source>
        <dbReference type="EMBL" id="VUC21636.1"/>
    </source>
</evidence>
<dbReference type="SUPFAM" id="SSF54001">
    <property type="entry name" value="Cysteine proteinases"/>
    <property type="match status" value="1"/>
</dbReference>
<sequence>MSDNAHARVVGCLLDVSGSMRKALEPGQSDERATERLMAVLRTALKVAQAEQRHDPGALVFVGLFGLDTIANPGCPSLVDLCSATEAIVSDGSGTGSGHELLIALSNKENRPQIAKYIQTKLSDDEARILHGHLQRHPRLVSEFVNAIPPPEEWEHKRRQGQMAGQASSTVVIKGIGQSIFGPIGPIWNLAVDSVGLLVGSQAADSIMDRVEEQRVDDSEAIQLARRICNNWLADFASLRPRPVTQIVSQLQRLEEYTNASGENTLLDTLRRYLYGLTPMKDALQQSLAVLHEYPTAKQRVLLLVSDGLSTDGSPLPQVQKLVQDQPEVIIATVYLTAERSTACRRIYDQPCEDWNEGQQVLFKMASKVSIHTHPIPVLATIGWGIPSSGTGALYATVCSAAVLDEFCSILISARFGTADALLRIIGSIHLDKYIDDRHVRTRRRPSDQKYSPTCYAHAAAAVIHMALIRIVGRIGGYPSIRKIRRRILASFREQPGGHYIETVLEAAIEWYPPLQFRKVNEDDARQAVLHRRPVLATFFLSEDGWTVFGEHFDNAENRKRTLTSASMAEYRSAPASGGHAVVLTRCEPNSLTFLNSWGKEWGDEGSFGIEDHKVLELDAEGAQMSFYDVFWVEDDLSDAEKEAFDAKVNKRLREEAMNHPGLLELEARCPNCHQNSLIVDFKGSIRESVCPRCSEAFKPESFHLLQALYARAGLGVVI</sequence>
<organism evidence="1 2">
    <name type="scientific">Bionectria ochroleuca</name>
    <name type="common">Gliocladium roseum</name>
    <dbReference type="NCBI Taxonomy" id="29856"/>
    <lineage>
        <taxon>Eukaryota</taxon>
        <taxon>Fungi</taxon>
        <taxon>Dikarya</taxon>
        <taxon>Ascomycota</taxon>
        <taxon>Pezizomycotina</taxon>
        <taxon>Sordariomycetes</taxon>
        <taxon>Hypocreomycetidae</taxon>
        <taxon>Hypocreales</taxon>
        <taxon>Bionectriaceae</taxon>
        <taxon>Clonostachys</taxon>
    </lineage>
</organism>
<proteinExistence type="predicted"/>